<evidence type="ECO:0008006" key="3">
    <source>
        <dbReference type="Google" id="ProtNLM"/>
    </source>
</evidence>
<dbReference type="EMBL" id="LRBG01000004">
    <property type="protein sequence ID" value="KXU89939.1"/>
    <property type="molecule type" value="Genomic_DNA"/>
</dbReference>
<accession>A0A149PY60</accession>
<protein>
    <recommendedName>
        <fullName evidence="3">ATP-binding protein</fullName>
    </recommendedName>
</protein>
<keyword evidence="2" id="KW-1185">Reference proteome</keyword>
<organism evidence="1 2">
    <name type="scientific">Paraburkholderia monticola</name>
    <dbReference type="NCBI Taxonomy" id="1399968"/>
    <lineage>
        <taxon>Bacteria</taxon>
        <taxon>Pseudomonadati</taxon>
        <taxon>Pseudomonadota</taxon>
        <taxon>Betaproteobacteria</taxon>
        <taxon>Burkholderiales</taxon>
        <taxon>Burkholderiaceae</taxon>
        <taxon>Paraburkholderia</taxon>
    </lineage>
</organism>
<evidence type="ECO:0000313" key="2">
    <source>
        <dbReference type="Proteomes" id="UP000075613"/>
    </source>
</evidence>
<proteinExistence type="predicted"/>
<name>A0A149PY60_9BURK</name>
<dbReference type="Proteomes" id="UP000075613">
    <property type="component" value="Unassembled WGS sequence"/>
</dbReference>
<sequence length="506" mass="55733">MAYALLDGGGHRECWPVRSDGFREWLAYSFYQQYGRAPTDLAITTALATIEGKAKFDGDQRRTHLRVASVEGAVWIDLCNDAWQAVEVTTTGWRIVDAPPLLFIRTATMRALPTPTQGGAIAPLWEIVNIPESERLLVVTWMLECFRSATPYAVLELTGEQGSAKSTTQHYLRELIDPNRSNNRAAPKNVDDVFVAAQNAHLMSFENLSHLPAAYQDALCVLATGGGYSTRRLFTNADETVLDLKKPIALNGIALIVTAQDLSDRALHVDLPTIEARATANQIQQTFETHRDGIFGGLLHVLARSLGELHAVRAESLKLPRMADFAQLGEAVYRVHGKSPGSFLRDYEERRRESVHRTLDASPVAMAMLAYLDENPAGFDGTIGRLHEVLAAYRQDSESWPKSPKGMGDAFRRLAPALRQIGIAAWASERRGNHGYACSLRRIAEPYISRADVAAGNEVHEVHDVHQVAAVGAHGEHSERHFVEPRCRENASNGDCTIRGDARSGG</sequence>
<dbReference type="AlphaFoldDB" id="A0A149PY60"/>
<gene>
    <name evidence="1" type="ORF">CI15_07105</name>
</gene>
<reference evidence="1 2" key="1">
    <citation type="journal article" date="2015" name="Int. J. Syst. Evol. Microbiol.">
        <title>Burkholderia monticola sp. nov., isolated from mountain soil.</title>
        <authorList>
            <person name="Baek I."/>
            <person name="Seo B."/>
            <person name="Lee I."/>
            <person name="Yi H."/>
            <person name="Chun J."/>
        </authorList>
    </citation>
    <scope>NUCLEOTIDE SEQUENCE [LARGE SCALE GENOMIC DNA]</scope>
    <source>
        <strain evidence="1 2">JC2948</strain>
    </source>
</reference>
<comment type="caution">
    <text evidence="1">The sequence shown here is derived from an EMBL/GenBank/DDBJ whole genome shotgun (WGS) entry which is preliminary data.</text>
</comment>
<dbReference type="STRING" id="1399968.CI15_07105"/>
<evidence type="ECO:0000313" key="1">
    <source>
        <dbReference type="EMBL" id="KXU89939.1"/>
    </source>
</evidence>